<dbReference type="NCBIfam" id="TIGR02876">
    <property type="entry name" value="spore_yqfD"/>
    <property type="match status" value="1"/>
</dbReference>
<dbReference type="OrthoDB" id="1640349at2"/>
<evidence type="ECO:0000313" key="2">
    <source>
        <dbReference type="EMBL" id="KEK26235.1"/>
    </source>
</evidence>
<keyword evidence="1" id="KW-0812">Transmembrane</keyword>
<organism evidence="2 3">
    <name type="scientific">Bacillus gaemokensis</name>
    <dbReference type="NCBI Taxonomy" id="574375"/>
    <lineage>
        <taxon>Bacteria</taxon>
        <taxon>Bacillati</taxon>
        <taxon>Bacillota</taxon>
        <taxon>Bacilli</taxon>
        <taxon>Bacillales</taxon>
        <taxon>Bacillaceae</taxon>
        <taxon>Bacillus</taxon>
        <taxon>Bacillus cereus group</taxon>
    </lineage>
</organism>
<evidence type="ECO:0000256" key="1">
    <source>
        <dbReference type="SAM" id="Phobius"/>
    </source>
</evidence>
<dbReference type="PIRSF" id="PIRSF029895">
    <property type="entry name" value="SpoIV"/>
    <property type="match status" value="1"/>
</dbReference>
<keyword evidence="1" id="KW-0472">Membrane</keyword>
<dbReference type="Pfam" id="PF06898">
    <property type="entry name" value="YqfD"/>
    <property type="match status" value="1"/>
</dbReference>
<evidence type="ECO:0000313" key="3">
    <source>
        <dbReference type="Proteomes" id="UP000027778"/>
    </source>
</evidence>
<proteinExistence type="predicted"/>
<dbReference type="STRING" id="574375.AZF08_03130"/>
<sequence>MKNQWFTKWLGYVKVRIEGRGVERFINECVRRNLLVWDVKKITEDTLVFCMLLRDVKRLKPIYRKNECKLYFIGRYGFPFWNKRILKNSGFLVGFLIFFFGMIALSNMVWKIEITGAKPETEYILMKELDKMGIKKGRLQFQMPNVEDVQRHLTDNINAITWAGLEIKGTTYRFKIVEKNEPKKEKEQKPQNLIAKKEAIITKTFVETGKPVVMKNDYVEKGQLLVSGVFGNEENPTVVSAKGIVYGETWYKSEVAVPLKTTFQVYTGNSYNEQYIRFGSIKIKIWGFQHDKYKRSRTEHVKHDVKLFGFTLPVSYEKEIVREEEEANREYTEKQAMNVAKDMAEKELKKKLDEHAMIVSDKILRKEVEADQLRVILHYTVIENIAEPQPISESDIQGD</sequence>
<protein>
    <submittedName>
        <fullName evidence="2">Stage IV sporulation protein</fullName>
    </submittedName>
</protein>
<dbReference type="InterPro" id="IPR010690">
    <property type="entry name" value="YqfD"/>
</dbReference>
<name>A0A073KI27_9BACI</name>
<dbReference type="AlphaFoldDB" id="A0A073KI27"/>
<dbReference type="RefSeq" id="WP_033672590.1">
    <property type="nucleotide sequence ID" value="NZ_JOTM01000001.1"/>
</dbReference>
<keyword evidence="1" id="KW-1133">Transmembrane helix</keyword>
<reference evidence="2 3" key="1">
    <citation type="submission" date="2014-06" db="EMBL/GenBank/DDBJ databases">
        <title>Draft genome sequence of Bacillus gaemokensis JCM 15801 (MCCC 1A00707).</title>
        <authorList>
            <person name="Lai Q."/>
            <person name="Liu Y."/>
            <person name="Shao Z."/>
        </authorList>
    </citation>
    <scope>NUCLEOTIDE SEQUENCE [LARGE SCALE GENOMIC DNA]</scope>
    <source>
        <strain evidence="2 3">JCM 15801</strain>
    </source>
</reference>
<keyword evidence="3" id="KW-1185">Reference proteome</keyword>
<dbReference type="eggNOG" id="COG0561">
    <property type="taxonomic scope" value="Bacteria"/>
</dbReference>
<dbReference type="Proteomes" id="UP000027778">
    <property type="component" value="Unassembled WGS sequence"/>
</dbReference>
<gene>
    <name evidence="2" type="ORF">BAGA_03075</name>
</gene>
<comment type="caution">
    <text evidence="2">The sequence shown here is derived from an EMBL/GenBank/DDBJ whole genome shotgun (WGS) entry which is preliminary data.</text>
</comment>
<dbReference type="EMBL" id="JOTM01000001">
    <property type="protein sequence ID" value="KEK26235.1"/>
    <property type="molecule type" value="Genomic_DNA"/>
</dbReference>
<feature type="transmembrane region" description="Helical" evidence="1">
    <location>
        <begin position="90"/>
        <end position="110"/>
    </location>
</feature>
<accession>A0A073KI27</accession>